<gene>
    <name evidence="1" type="ORF">SMN809_LOCUS53663</name>
</gene>
<proteinExistence type="predicted"/>
<dbReference type="PANTHER" id="PTHR37162">
    <property type="entry name" value="HAT FAMILY DIMERISATION DOMAINCONTAINING PROTEIN-RELATED"/>
    <property type="match status" value="1"/>
</dbReference>
<name>A0A8S3CRU7_9BILA</name>
<sequence>MPRLATKFNISWLEKVDSDGVPVKRWLKQGAQLSSFVCTLCKTGDLNGGNKGWQSIECHMDNKKHRDNLKLLKENTTFTIQTEVNHNPSQADSSSSNISKKMFPDSDIAQTFNMERKKLSYVISHGLGSFFHRNLVEDIRQCERFIIGVKNQRVVTRYYKSILLGHAPAHVIRDHIINSFRTDGIDIKRLLMIGRDNPNVNKTVEKLIDEEMKKVGGELLKLGSCHIHVVHNAFKSGTTTSHWNIEDFCIDVWSWFRHSPA</sequence>
<comment type="caution">
    <text evidence="1">The sequence shown here is derived from an EMBL/GenBank/DDBJ whole genome shotgun (WGS) entry which is preliminary data.</text>
</comment>
<accession>A0A8S3CRU7</accession>
<reference evidence="1" key="1">
    <citation type="submission" date="2021-02" db="EMBL/GenBank/DDBJ databases">
        <authorList>
            <person name="Nowell W R."/>
        </authorList>
    </citation>
    <scope>NUCLEOTIDE SEQUENCE</scope>
</reference>
<dbReference type="EMBL" id="CAJOBI010185230">
    <property type="protein sequence ID" value="CAF4941292.1"/>
    <property type="molecule type" value="Genomic_DNA"/>
</dbReference>
<protein>
    <submittedName>
        <fullName evidence="1">Uncharacterized protein</fullName>
    </submittedName>
</protein>
<organism evidence="1 2">
    <name type="scientific">Rotaria magnacalcarata</name>
    <dbReference type="NCBI Taxonomy" id="392030"/>
    <lineage>
        <taxon>Eukaryota</taxon>
        <taxon>Metazoa</taxon>
        <taxon>Spiralia</taxon>
        <taxon>Gnathifera</taxon>
        <taxon>Rotifera</taxon>
        <taxon>Eurotatoria</taxon>
        <taxon>Bdelloidea</taxon>
        <taxon>Philodinida</taxon>
        <taxon>Philodinidae</taxon>
        <taxon>Rotaria</taxon>
    </lineage>
</organism>
<dbReference type="AlphaFoldDB" id="A0A8S3CRU7"/>
<feature type="non-terminal residue" evidence="1">
    <location>
        <position position="261"/>
    </location>
</feature>
<evidence type="ECO:0000313" key="1">
    <source>
        <dbReference type="EMBL" id="CAF4941292.1"/>
    </source>
</evidence>
<evidence type="ECO:0000313" key="2">
    <source>
        <dbReference type="Proteomes" id="UP000676336"/>
    </source>
</evidence>
<dbReference type="PANTHER" id="PTHR37162:SF11">
    <property type="match status" value="1"/>
</dbReference>
<dbReference type="Proteomes" id="UP000676336">
    <property type="component" value="Unassembled WGS sequence"/>
</dbReference>